<name>A0A2R4CAH0_9BURK</name>
<dbReference type="InterPro" id="IPR016208">
    <property type="entry name" value="Ald_Oxase/xanthine_DH-like"/>
</dbReference>
<reference evidence="5 6" key="1">
    <citation type="submission" date="2018-03" db="EMBL/GenBank/DDBJ databases">
        <title>Massilia armeniaca sp. nov., isolated from desert soil.</title>
        <authorList>
            <person name="Huang H."/>
            <person name="Ren M."/>
        </authorList>
    </citation>
    <scope>NUCLEOTIDE SEQUENCE [LARGE SCALE GENOMIC DNA]</scope>
    <source>
        <strain evidence="5 6">ZMN-3</strain>
    </source>
</reference>
<evidence type="ECO:0000256" key="1">
    <source>
        <dbReference type="ARBA" id="ARBA00022505"/>
    </source>
</evidence>
<proteinExistence type="predicted"/>
<keyword evidence="1" id="KW-0500">Molybdenum</keyword>
<evidence type="ECO:0000256" key="3">
    <source>
        <dbReference type="SAM" id="MobiDB-lite"/>
    </source>
</evidence>
<dbReference type="GO" id="GO:0016491">
    <property type="term" value="F:oxidoreductase activity"/>
    <property type="evidence" value="ECO:0007669"/>
    <property type="project" value="UniProtKB-KW"/>
</dbReference>
<evidence type="ECO:0000313" key="6">
    <source>
        <dbReference type="Proteomes" id="UP000240505"/>
    </source>
</evidence>
<dbReference type="SMART" id="SM01008">
    <property type="entry name" value="Ald_Xan_dh_C"/>
    <property type="match status" value="1"/>
</dbReference>
<gene>
    <name evidence="5" type="ORF">C9I28_13800</name>
</gene>
<accession>A0A2R4CAH0</accession>
<feature type="domain" description="Aldehyde oxidase/xanthine dehydrogenase a/b hammerhead" evidence="4">
    <location>
        <begin position="20"/>
        <end position="131"/>
    </location>
</feature>
<keyword evidence="6" id="KW-1185">Reference proteome</keyword>
<dbReference type="PANTHER" id="PTHR11908:SF132">
    <property type="entry name" value="ALDEHYDE OXIDASE 1-RELATED"/>
    <property type="match status" value="1"/>
</dbReference>
<feature type="region of interest" description="Disordered" evidence="3">
    <location>
        <begin position="131"/>
        <end position="154"/>
    </location>
</feature>
<evidence type="ECO:0000256" key="2">
    <source>
        <dbReference type="ARBA" id="ARBA00023002"/>
    </source>
</evidence>
<dbReference type="Pfam" id="PF20256">
    <property type="entry name" value="MoCoBD_2"/>
    <property type="match status" value="1"/>
</dbReference>
<dbReference type="KEGG" id="masz:C9I28_13800"/>
<sequence length="733" mass="78295">MNDRVIGSALPRIDGPKKVSGHAHYTADRHLPGMLVALPVCATVGKGRVAAIDTAAALALPGVQAVYTHENFGRLHRLPEDSALRLDEKHPPLQDDTVRYYGQYVALVVADTFERASAAAAAVRVRYARATPDVSPVERPDRAPEPSTQRGDPDRAFAAAPVQVDATYTTPVETHNPIELHASVAQWDGGQLTLHETTQAIVNQRAVVATLLGVPLDAVRVVTAYLGGGFGGKLWPWQHCLLAAQAARLLGRPVKLVLRRPMMFHNVGHRAQTRQRVRLGAQPDGRLLSVQHDYAWHVARGEPNEENCGEATGYLYSVPHLRVAGGPAERDVAPNTSMRGPGAVPGLFALESALDELAVRLAMDPVQLRLANEPGHDEMADVPFSSRHLRECLHRGAERFGWARRNRAVGSMREGGTILGWGMACASWMAKRRPAEVTLLLRVDGGVTVQSATQDIGTGTYTVLAQMAARATGIDVARVTVEIGDTALPPGPWSGGSMATASLIPAVEAAARDAIRRLLQMAAPVLGTPAALLVFRDGQVQRTDGSGAVPLGELLRRLGHQHVAGHGDSPASSADPHAKDLSIHSYGCHFVEVAWQPALARLAVRRVVTVIDAGTIVNPKTGRNQIEGAVQMGVGMALFEQTHYDRRSGAPVNANLADYILVTHADAPQVDVTFLPYPDQALNEYGARGIGEIGLAGVAPAIAAAVYHATGVRVRDLPVKIEDLIQTSQESSA</sequence>
<dbReference type="InterPro" id="IPR046867">
    <property type="entry name" value="AldOxase/xan_DH_MoCoBD2"/>
</dbReference>
<dbReference type="OrthoDB" id="221297at2"/>
<dbReference type="Gene3D" id="3.90.1170.50">
    <property type="entry name" value="Aldehyde oxidase/xanthine dehydrogenase, a/b hammerhead"/>
    <property type="match status" value="1"/>
</dbReference>
<dbReference type="Pfam" id="PF02738">
    <property type="entry name" value="MoCoBD_1"/>
    <property type="match status" value="1"/>
</dbReference>
<dbReference type="PANTHER" id="PTHR11908">
    <property type="entry name" value="XANTHINE DEHYDROGENASE"/>
    <property type="match status" value="1"/>
</dbReference>
<dbReference type="InterPro" id="IPR036856">
    <property type="entry name" value="Ald_Oxase/Xan_DH_a/b_sf"/>
</dbReference>
<organism evidence="5 6">
    <name type="scientific">Pseudoduganella armeniaca</name>
    <dbReference type="NCBI Taxonomy" id="2072590"/>
    <lineage>
        <taxon>Bacteria</taxon>
        <taxon>Pseudomonadati</taxon>
        <taxon>Pseudomonadota</taxon>
        <taxon>Betaproteobacteria</taxon>
        <taxon>Burkholderiales</taxon>
        <taxon>Oxalobacteraceae</taxon>
        <taxon>Telluria group</taxon>
        <taxon>Pseudoduganella</taxon>
    </lineage>
</organism>
<dbReference type="InterPro" id="IPR000674">
    <property type="entry name" value="Ald_Oxase/Xan_DH_a/b"/>
</dbReference>
<dbReference type="GO" id="GO:0005506">
    <property type="term" value="F:iron ion binding"/>
    <property type="evidence" value="ECO:0007669"/>
    <property type="project" value="InterPro"/>
</dbReference>
<dbReference type="RefSeq" id="WP_107141996.1">
    <property type="nucleotide sequence ID" value="NZ_CP028324.1"/>
</dbReference>
<keyword evidence="2" id="KW-0560">Oxidoreductase</keyword>
<dbReference type="SUPFAM" id="SSF56003">
    <property type="entry name" value="Molybdenum cofactor-binding domain"/>
    <property type="match status" value="1"/>
</dbReference>
<dbReference type="EMBL" id="CP028324">
    <property type="protein sequence ID" value="AVR96647.1"/>
    <property type="molecule type" value="Genomic_DNA"/>
</dbReference>
<dbReference type="Gene3D" id="3.30.365.10">
    <property type="entry name" value="Aldehyde oxidase/xanthine dehydrogenase, molybdopterin binding domain"/>
    <property type="match status" value="4"/>
</dbReference>
<dbReference type="Proteomes" id="UP000240505">
    <property type="component" value="Chromosome"/>
</dbReference>
<protein>
    <submittedName>
        <fullName evidence="5">Xanthine dehydrogenase family protein molybdopterin-binding subunit</fullName>
    </submittedName>
</protein>
<evidence type="ECO:0000313" key="5">
    <source>
        <dbReference type="EMBL" id="AVR96647.1"/>
    </source>
</evidence>
<dbReference type="Pfam" id="PF01315">
    <property type="entry name" value="Ald_Xan_dh_C"/>
    <property type="match status" value="1"/>
</dbReference>
<dbReference type="InterPro" id="IPR037165">
    <property type="entry name" value="AldOxase/xan_DH_Mopterin-bd_sf"/>
</dbReference>
<dbReference type="InterPro" id="IPR008274">
    <property type="entry name" value="AldOxase/xan_DH_MoCoBD1"/>
</dbReference>
<dbReference type="AlphaFoldDB" id="A0A2R4CAH0"/>
<evidence type="ECO:0000259" key="4">
    <source>
        <dbReference type="SMART" id="SM01008"/>
    </source>
</evidence>
<dbReference type="SUPFAM" id="SSF54665">
    <property type="entry name" value="CO dehydrogenase molybdoprotein N-domain-like"/>
    <property type="match status" value="1"/>
</dbReference>